<gene>
    <name evidence="7" type="ORF">FE257_004998</name>
</gene>
<feature type="transmembrane region" description="Helical" evidence="6">
    <location>
        <begin position="177"/>
        <end position="197"/>
    </location>
</feature>
<evidence type="ECO:0000313" key="7">
    <source>
        <dbReference type="EMBL" id="KAF9891063.1"/>
    </source>
</evidence>
<dbReference type="GO" id="GO:0022857">
    <property type="term" value="F:transmembrane transporter activity"/>
    <property type="evidence" value="ECO:0007669"/>
    <property type="project" value="InterPro"/>
</dbReference>
<dbReference type="PANTHER" id="PTHR43791">
    <property type="entry name" value="PERMEASE-RELATED"/>
    <property type="match status" value="1"/>
</dbReference>
<reference evidence="7" key="1">
    <citation type="journal article" date="2019" name="Beilstein J. Org. Chem.">
        <title>Nanangenines: drimane sesquiterpenoids as the dominant metabolite cohort of a novel Australian fungus, Aspergillus nanangensis.</title>
        <authorList>
            <person name="Lacey H.J."/>
            <person name="Gilchrist C.L.M."/>
            <person name="Crombie A."/>
            <person name="Kalaitzis J.A."/>
            <person name="Vuong D."/>
            <person name="Rutledge P.J."/>
            <person name="Turner P."/>
            <person name="Pitt J.I."/>
            <person name="Lacey E."/>
            <person name="Chooi Y.H."/>
            <person name="Piggott A.M."/>
        </authorList>
    </citation>
    <scope>NUCLEOTIDE SEQUENCE</scope>
    <source>
        <strain evidence="7">MST-FP2251</strain>
    </source>
</reference>
<keyword evidence="4 6" id="KW-1133">Transmembrane helix</keyword>
<comment type="caution">
    <text evidence="7">The sequence shown here is derived from an EMBL/GenBank/DDBJ whole genome shotgun (WGS) entry which is preliminary data.</text>
</comment>
<feature type="transmembrane region" description="Helical" evidence="6">
    <location>
        <begin position="209"/>
        <end position="231"/>
    </location>
</feature>
<dbReference type="PANTHER" id="PTHR43791:SF18">
    <property type="entry name" value="NICOTINIC ACID TRANSPORTER TNA1, PUTATIVE (AFU_ORTHOLOGUE AFUA_3G03820)-RELATED"/>
    <property type="match status" value="1"/>
</dbReference>
<evidence type="ECO:0000256" key="3">
    <source>
        <dbReference type="ARBA" id="ARBA00022692"/>
    </source>
</evidence>
<dbReference type="InterPro" id="IPR011701">
    <property type="entry name" value="MFS"/>
</dbReference>
<name>A0AAD4CSP8_ASPNN</name>
<feature type="transmembrane region" description="Helical" evidence="6">
    <location>
        <begin position="95"/>
        <end position="116"/>
    </location>
</feature>
<evidence type="ECO:0000256" key="5">
    <source>
        <dbReference type="ARBA" id="ARBA00023136"/>
    </source>
</evidence>
<proteinExistence type="predicted"/>
<dbReference type="Proteomes" id="UP001194746">
    <property type="component" value="Unassembled WGS sequence"/>
</dbReference>
<feature type="transmembrane region" description="Helical" evidence="6">
    <location>
        <begin position="123"/>
        <end position="142"/>
    </location>
</feature>
<dbReference type="EMBL" id="VCAU01000021">
    <property type="protein sequence ID" value="KAF9891063.1"/>
    <property type="molecule type" value="Genomic_DNA"/>
</dbReference>
<evidence type="ECO:0000256" key="2">
    <source>
        <dbReference type="ARBA" id="ARBA00022448"/>
    </source>
</evidence>
<accession>A0AAD4CSP8</accession>
<dbReference type="SUPFAM" id="SSF103473">
    <property type="entry name" value="MFS general substrate transporter"/>
    <property type="match status" value="1"/>
</dbReference>
<keyword evidence="5 6" id="KW-0472">Membrane</keyword>
<evidence type="ECO:0008006" key="9">
    <source>
        <dbReference type="Google" id="ProtNLM"/>
    </source>
</evidence>
<evidence type="ECO:0000256" key="1">
    <source>
        <dbReference type="ARBA" id="ARBA00004141"/>
    </source>
</evidence>
<evidence type="ECO:0000256" key="6">
    <source>
        <dbReference type="SAM" id="Phobius"/>
    </source>
</evidence>
<dbReference type="InterPro" id="IPR036259">
    <property type="entry name" value="MFS_trans_sf"/>
</dbReference>
<protein>
    <recommendedName>
        <fullName evidence="9">Major facilitator superfamily (MFS) profile domain-containing protein</fullName>
    </recommendedName>
</protein>
<organism evidence="7 8">
    <name type="scientific">Aspergillus nanangensis</name>
    <dbReference type="NCBI Taxonomy" id="2582783"/>
    <lineage>
        <taxon>Eukaryota</taxon>
        <taxon>Fungi</taxon>
        <taxon>Dikarya</taxon>
        <taxon>Ascomycota</taxon>
        <taxon>Pezizomycotina</taxon>
        <taxon>Eurotiomycetes</taxon>
        <taxon>Eurotiomycetidae</taxon>
        <taxon>Eurotiales</taxon>
        <taxon>Aspergillaceae</taxon>
        <taxon>Aspergillus</taxon>
        <taxon>Aspergillus subgen. Circumdati</taxon>
    </lineage>
</organism>
<feature type="transmembrane region" description="Helical" evidence="6">
    <location>
        <begin position="55"/>
        <end position="75"/>
    </location>
</feature>
<feature type="transmembrane region" description="Helical" evidence="6">
    <location>
        <begin position="148"/>
        <end position="168"/>
    </location>
</feature>
<evidence type="ECO:0000256" key="4">
    <source>
        <dbReference type="ARBA" id="ARBA00022989"/>
    </source>
</evidence>
<dbReference type="Gene3D" id="1.20.1250.20">
    <property type="entry name" value="MFS general substrate transporter like domains"/>
    <property type="match status" value="1"/>
</dbReference>
<dbReference type="GO" id="GO:0016020">
    <property type="term" value="C:membrane"/>
    <property type="evidence" value="ECO:0007669"/>
    <property type="project" value="UniProtKB-SubCell"/>
</dbReference>
<comment type="subcellular location">
    <subcellularLocation>
        <location evidence="1">Membrane</location>
        <topology evidence="1">Multi-pass membrane protein</topology>
    </subcellularLocation>
</comment>
<sequence>MMGGLRATPTSNTQQQQPDALDNQLPASFFPTHSVSKQKTTTAIDRKTVLRKMDLHLLPTLTVLYLFAFLDRGNIGNARIEGMEEDLHMKGSQYNWALTVFFFPYAALELPANMLLKRVRASLWLPSLMVAWGIVMTCMGLVQGYSGLLITQSGLYPGVAYYITTWYCREESQLRQAIFFSAASIAGAFSGLLAFAIGKLDGVAGYSGWRWIFILEGIATVLVAVGAYFLVYDSLETAPFLTADERLPVEGYGR</sequence>
<keyword evidence="2" id="KW-0813">Transport</keyword>
<dbReference type="Pfam" id="PF07690">
    <property type="entry name" value="MFS_1"/>
    <property type="match status" value="1"/>
</dbReference>
<reference evidence="7" key="2">
    <citation type="submission" date="2020-02" db="EMBL/GenBank/DDBJ databases">
        <authorList>
            <person name="Gilchrist C.L.M."/>
            <person name="Chooi Y.-H."/>
        </authorList>
    </citation>
    <scope>NUCLEOTIDE SEQUENCE</scope>
    <source>
        <strain evidence="7">MST-FP2251</strain>
    </source>
</reference>
<dbReference type="AlphaFoldDB" id="A0AAD4CSP8"/>
<keyword evidence="8" id="KW-1185">Reference proteome</keyword>
<evidence type="ECO:0000313" key="8">
    <source>
        <dbReference type="Proteomes" id="UP001194746"/>
    </source>
</evidence>
<dbReference type="FunFam" id="1.20.1250.20:FF:000034">
    <property type="entry name" value="MFS general substrate transporter"/>
    <property type="match status" value="1"/>
</dbReference>
<keyword evidence="3 6" id="KW-0812">Transmembrane</keyword>